<feature type="modified residue" description="4-aspartylphosphate" evidence="1">
    <location>
        <position position="63"/>
    </location>
</feature>
<dbReference type="Gene3D" id="3.40.50.2300">
    <property type="match status" value="1"/>
</dbReference>
<dbReference type="PROSITE" id="PS50110">
    <property type="entry name" value="RESPONSE_REGULATORY"/>
    <property type="match status" value="1"/>
</dbReference>
<protein>
    <submittedName>
        <fullName evidence="3">Response regulator</fullName>
    </submittedName>
</protein>
<dbReference type="Proteomes" id="UP001595379">
    <property type="component" value="Unassembled WGS sequence"/>
</dbReference>
<dbReference type="Pfam" id="PF00072">
    <property type="entry name" value="Response_reg"/>
    <property type="match status" value="1"/>
</dbReference>
<dbReference type="PANTHER" id="PTHR44520">
    <property type="entry name" value="RESPONSE REGULATOR RCP1-RELATED"/>
    <property type="match status" value="1"/>
</dbReference>
<organism evidence="3 4">
    <name type="scientific">Hyphobacterium vulgare</name>
    <dbReference type="NCBI Taxonomy" id="1736751"/>
    <lineage>
        <taxon>Bacteria</taxon>
        <taxon>Pseudomonadati</taxon>
        <taxon>Pseudomonadota</taxon>
        <taxon>Alphaproteobacteria</taxon>
        <taxon>Maricaulales</taxon>
        <taxon>Maricaulaceae</taxon>
        <taxon>Hyphobacterium</taxon>
    </lineage>
</organism>
<dbReference type="SUPFAM" id="SSF52172">
    <property type="entry name" value="CheY-like"/>
    <property type="match status" value="1"/>
</dbReference>
<evidence type="ECO:0000256" key="1">
    <source>
        <dbReference type="PROSITE-ProRule" id="PRU00169"/>
    </source>
</evidence>
<evidence type="ECO:0000313" key="4">
    <source>
        <dbReference type="Proteomes" id="UP001595379"/>
    </source>
</evidence>
<dbReference type="SMART" id="SM00448">
    <property type="entry name" value="REC"/>
    <property type="match status" value="1"/>
</dbReference>
<dbReference type="RefSeq" id="WP_343164468.1">
    <property type="nucleotide sequence ID" value="NZ_JBHRSV010000016.1"/>
</dbReference>
<accession>A0ABV6ZXD6</accession>
<dbReference type="EMBL" id="JBHRSV010000016">
    <property type="protein sequence ID" value="MFC2926150.1"/>
    <property type="molecule type" value="Genomic_DNA"/>
</dbReference>
<dbReference type="InterPro" id="IPR001789">
    <property type="entry name" value="Sig_transdc_resp-reg_receiver"/>
</dbReference>
<gene>
    <name evidence="3" type="ORF">ACFOOR_08530</name>
</gene>
<comment type="caution">
    <text evidence="3">The sequence shown here is derived from an EMBL/GenBank/DDBJ whole genome shotgun (WGS) entry which is preliminary data.</text>
</comment>
<evidence type="ECO:0000313" key="3">
    <source>
        <dbReference type="EMBL" id="MFC2926150.1"/>
    </source>
</evidence>
<sequence>MSKRIGQRTGPLRVLVVEDDRQDAYFIMNALDQAGETESDLVTSGAAAVEAITEGVHDIVLLDLNMPGITGRDVLKTIRTERGIKTPIIVLSTSTQRGDIDDSYALNANAYIVKPYGLDEYDTIAAGLHNFWHVLARLPGEPRPG</sequence>
<keyword evidence="1" id="KW-0597">Phosphoprotein</keyword>
<evidence type="ECO:0000259" key="2">
    <source>
        <dbReference type="PROSITE" id="PS50110"/>
    </source>
</evidence>
<dbReference type="InterPro" id="IPR052893">
    <property type="entry name" value="TCS_response_regulator"/>
</dbReference>
<dbReference type="InterPro" id="IPR011006">
    <property type="entry name" value="CheY-like_superfamily"/>
</dbReference>
<feature type="domain" description="Response regulatory" evidence="2">
    <location>
        <begin position="13"/>
        <end position="129"/>
    </location>
</feature>
<proteinExistence type="predicted"/>
<name>A0ABV6ZXD6_9PROT</name>
<keyword evidence="4" id="KW-1185">Reference proteome</keyword>
<reference evidence="4" key="1">
    <citation type="journal article" date="2019" name="Int. J. Syst. Evol. Microbiol.">
        <title>The Global Catalogue of Microorganisms (GCM) 10K type strain sequencing project: providing services to taxonomists for standard genome sequencing and annotation.</title>
        <authorList>
            <consortium name="The Broad Institute Genomics Platform"/>
            <consortium name="The Broad Institute Genome Sequencing Center for Infectious Disease"/>
            <person name="Wu L."/>
            <person name="Ma J."/>
        </authorList>
    </citation>
    <scope>NUCLEOTIDE SEQUENCE [LARGE SCALE GENOMIC DNA]</scope>
    <source>
        <strain evidence="4">KCTC 52487</strain>
    </source>
</reference>